<comment type="caution">
    <text evidence="2">The sequence shown here is derived from an EMBL/GenBank/DDBJ whole genome shotgun (WGS) entry which is preliminary data.</text>
</comment>
<keyword evidence="1" id="KW-0812">Transmembrane</keyword>
<keyword evidence="1" id="KW-0472">Membrane</keyword>
<evidence type="ECO:0000313" key="3">
    <source>
        <dbReference type="Proteomes" id="UP000631114"/>
    </source>
</evidence>
<keyword evidence="1" id="KW-1133">Transmembrane helix</keyword>
<dbReference type="Proteomes" id="UP000631114">
    <property type="component" value="Unassembled WGS sequence"/>
</dbReference>
<evidence type="ECO:0000256" key="1">
    <source>
        <dbReference type="SAM" id="Phobius"/>
    </source>
</evidence>
<protein>
    <submittedName>
        <fullName evidence="2">Uncharacterized protein</fullName>
    </submittedName>
</protein>
<dbReference type="EMBL" id="JADFTS010000002">
    <property type="protein sequence ID" value="KAF9618104.1"/>
    <property type="molecule type" value="Genomic_DNA"/>
</dbReference>
<evidence type="ECO:0000313" key="2">
    <source>
        <dbReference type="EMBL" id="KAF9618104.1"/>
    </source>
</evidence>
<gene>
    <name evidence="2" type="ORF">IFM89_000063</name>
</gene>
<dbReference type="AlphaFoldDB" id="A0A835IJ27"/>
<sequence>MAAGKKDDLTLQTTDADYTTPKRSLFLPMGRRSALPFSTRVSVRATLAKGEKERKKAIPSLLLSQEGTRFLAKSGTIDCKKISGKSSFRHNLAQGICSFQASAQLSHSMVDRLQWHGLVCRSMWDEIQKYVEEIDGRMGSDEGCGVQLDRNREMRRTTRERRAVATLVVVVIAQAVMAYYDWWYRIYMTRRRVV</sequence>
<reference evidence="2 3" key="1">
    <citation type="submission" date="2020-10" db="EMBL/GenBank/DDBJ databases">
        <title>The Coptis chinensis genome and diversification of protoberbering-type alkaloids.</title>
        <authorList>
            <person name="Wang B."/>
            <person name="Shu S."/>
            <person name="Song C."/>
            <person name="Liu Y."/>
        </authorList>
    </citation>
    <scope>NUCLEOTIDE SEQUENCE [LARGE SCALE GENOMIC DNA]</scope>
    <source>
        <strain evidence="2">HL-2020</strain>
        <tissue evidence="2">Leaf</tissue>
    </source>
</reference>
<name>A0A835IJ27_9MAGN</name>
<organism evidence="2 3">
    <name type="scientific">Coptis chinensis</name>
    <dbReference type="NCBI Taxonomy" id="261450"/>
    <lineage>
        <taxon>Eukaryota</taxon>
        <taxon>Viridiplantae</taxon>
        <taxon>Streptophyta</taxon>
        <taxon>Embryophyta</taxon>
        <taxon>Tracheophyta</taxon>
        <taxon>Spermatophyta</taxon>
        <taxon>Magnoliopsida</taxon>
        <taxon>Ranunculales</taxon>
        <taxon>Ranunculaceae</taxon>
        <taxon>Coptidoideae</taxon>
        <taxon>Coptis</taxon>
    </lineage>
</organism>
<accession>A0A835IJ27</accession>
<feature type="transmembrane region" description="Helical" evidence="1">
    <location>
        <begin position="162"/>
        <end position="180"/>
    </location>
</feature>
<proteinExistence type="predicted"/>
<keyword evidence="3" id="KW-1185">Reference proteome</keyword>